<evidence type="ECO:0000256" key="4">
    <source>
        <dbReference type="SAM" id="MobiDB-lite"/>
    </source>
</evidence>
<evidence type="ECO:0000313" key="5">
    <source>
        <dbReference type="EMBL" id="ATB45289.1"/>
    </source>
</evidence>
<name>A0A250JN49_9BACT</name>
<dbReference type="InterPro" id="IPR018181">
    <property type="entry name" value="Heat_shock_70_CS"/>
</dbReference>
<comment type="similarity">
    <text evidence="1">Belongs to the heat shock protein 70 family.</text>
</comment>
<organism evidence="5 6">
    <name type="scientific">Corallococcus macrosporus DSM 14697</name>
    <dbReference type="NCBI Taxonomy" id="1189310"/>
    <lineage>
        <taxon>Bacteria</taxon>
        <taxon>Pseudomonadati</taxon>
        <taxon>Myxococcota</taxon>
        <taxon>Myxococcia</taxon>
        <taxon>Myxococcales</taxon>
        <taxon>Cystobacterineae</taxon>
        <taxon>Myxococcaceae</taxon>
        <taxon>Corallococcus</taxon>
    </lineage>
</organism>
<reference evidence="5 6" key="1">
    <citation type="submission" date="2017-06" db="EMBL/GenBank/DDBJ databases">
        <title>Sequencing and comparative analysis of myxobacterial genomes.</title>
        <authorList>
            <person name="Rupp O."/>
            <person name="Goesmann A."/>
            <person name="Sogaard-Andersen L."/>
        </authorList>
    </citation>
    <scope>NUCLEOTIDE SEQUENCE [LARGE SCALE GENOMIC DNA]</scope>
    <source>
        <strain evidence="5 6">DSM 14697</strain>
    </source>
</reference>
<proteinExistence type="inferred from homology"/>
<dbReference type="KEGG" id="mmas:MYMAC_000874"/>
<dbReference type="PROSITE" id="PS01036">
    <property type="entry name" value="HSP70_3"/>
    <property type="match status" value="1"/>
</dbReference>
<dbReference type="InterPro" id="IPR013126">
    <property type="entry name" value="Hsp_70_fam"/>
</dbReference>
<dbReference type="Proteomes" id="UP000217343">
    <property type="component" value="Chromosome"/>
</dbReference>
<evidence type="ECO:0000256" key="2">
    <source>
        <dbReference type="ARBA" id="ARBA00022741"/>
    </source>
</evidence>
<accession>A0A250JN49</accession>
<dbReference type="Gene3D" id="3.30.420.40">
    <property type="match status" value="3"/>
</dbReference>
<keyword evidence="3" id="KW-0067">ATP-binding</keyword>
<evidence type="ECO:0000256" key="3">
    <source>
        <dbReference type="ARBA" id="ARBA00022840"/>
    </source>
</evidence>
<dbReference type="PANTHER" id="PTHR19375">
    <property type="entry name" value="HEAT SHOCK PROTEIN 70KDA"/>
    <property type="match status" value="1"/>
</dbReference>
<dbReference type="AlphaFoldDB" id="A0A250JN49"/>
<dbReference type="GO" id="GO:0140662">
    <property type="term" value="F:ATP-dependent protein folding chaperone"/>
    <property type="evidence" value="ECO:0007669"/>
    <property type="project" value="InterPro"/>
</dbReference>
<dbReference type="SUPFAM" id="SSF53067">
    <property type="entry name" value="Actin-like ATPase domain"/>
    <property type="match status" value="2"/>
</dbReference>
<sequence>MASGISAPTHIRDRRPPSRPPSAVCWCTKRYPWMDFGDKGRPPMRACGLDFGTSNTAAALPDGTVLPLQPHTQEARLFRSVLFFPDDEQDIYAGADAIQRYLEDNTGRFIQSVKSFLHSSSFRATQVKGRTYTIEELVAVLLRRVRDAAAGPMGGAPEAVVLGRPAVFTPDPEADALAQQRLLRAAELAGFQRVQFLIEPIAAALAYEAQLTRDELVLVADFGAGTTDLTLMRLGPSRRDNPDRRQDVVGSTGVRIGGDRFDAEIMRHKLLPRFGAGSTYRVRGFSDKRLPIPQHILAKLLTWHEMSFIREKSTQELLDTMLATSDRKAEIQALYDLVMDNLGYRLFRAIEAAKVRLSREDVATVDFEEARICLHEPITRAEFDTFSQPLLDELDACTAGLLAKHAETKDIDAVFLTGGSSQIPAVRQLYVRRFGEERVRTADAFTSVAEGLGRASAHLSA</sequence>
<dbReference type="InterPro" id="IPR042054">
    <property type="entry name" value="YegD-like"/>
</dbReference>
<dbReference type="Gene3D" id="3.90.640.10">
    <property type="entry name" value="Actin, Chain A, domain 4"/>
    <property type="match status" value="2"/>
</dbReference>
<evidence type="ECO:0000256" key="1">
    <source>
        <dbReference type="ARBA" id="ARBA00007381"/>
    </source>
</evidence>
<evidence type="ECO:0000313" key="6">
    <source>
        <dbReference type="Proteomes" id="UP000217343"/>
    </source>
</evidence>
<dbReference type="InterPro" id="IPR043129">
    <property type="entry name" value="ATPase_NBD"/>
</dbReference>
<dbReference type="CDD" id="cd10231">
    <property type="entry name" value="ASKHA_NBD_HSP70_YegD-like"/>
    <property type="match status" value="1"/>
</dbReference>
<keyword evidence="6" id="KW-1185">Reference proteome</keyword>
<dbReference type="Pfam" id="PF00012">
    <property type="entry name" value="HSP70"/>
    <property type="match status" value="2"/>
</dbReference>
<dbReference type="GO" id="GO:0005524">
    <property type="term" value="F:ATP binding"/>
    <property type="evidence" value="ECO:0007669"/>
    <property type="project" value="UniProtKB-KW"/>
</dbReference>
<protein>
    <submittedName>
        <fullName evidence="5">Molecular chaperone DnaK</fullName>
    </submittedName>
</protein>
<keyword evidence="2" id="KW-0547">Nucleotide-binding</keyword>
<feature type="region of interest" description="Disordered" evidence="4">
    <location>
        <begin position="1"/>
        <end position="21"/>
    </location>
</feature>
<dbReference type="EMBL" id="CP022203">
    <property type="protein sequence ID" value="ATB45289.1"/>
    <property type="molecule type" value="Genomic_DNA"/>
</dbReference>
<gene>
    <name evidence="5" type="ORF">MYMAC_000874</name>
</gene>